<dbReference type="SUPFAM" id="SSF54427">
    <property type="entry name" value="NTF2-like"/>
    <property type="match status" value="1"/>
</dbReference>
<dbReference type="InterPro" id="IPR027843">
    <property type="entry name" value="DUF4440"/>
</dbReference>
<dbReference type="Proteomes" id="UP001171902">
    <property type="component" value="Unassembled WGS sequence"/>
</dbReference>
<dbReference type="RefSeq" id="WP_289953685.1">
    <property type="nucleotide sequence ID" value="NZ_JAUEMJ010000001.1"/>
</dbReference>
<name>A0ABT7YHM0_9ACTN</name>
<sequence length="122" mass="13204">MEAFDELLDLERSGWNALCSGAGADFYGSTMTADGRMVLANGVALDREGVVASLVSAPPWAGYALSDVQFLPLGDDVAALVYTARAWREDPEAPFKALMSSTYLRSPEGWRLALYQQTPIPD</sequence>
<evidence type="ECO:0000313" key="3">
    <source>
        <dbReference type="Proteomes" id="UP001171902"/>
    </source>
</evidence>
<dbReference type="Pfam" id="PF14534">
    <property type="entry name" value="DUF4440"/>
    <property type="match status" value="1"/>
</dbReference>
<feature type="domain" description="DUF4440" evidence="1">
    <location>
        <begin position="8"/>
        <end position="112"/>
    </location>
</feature>
<reference evidence="2" key="1">
    <citation type="submission" date="2023-06" db="EMBL/GenBank/DDBJ databases">
        <title>Gycomyces niveus sp.nov., a novel actinomycete isolated from soil in Shouguang.</title>
        <authorList>
            <person name="Yang X."/>
            <person name="Zhao J."/>
        </authorList>
    </citation>
    <scope>NUCLEOTIDE SEQUENCE</scope>
    <source>
        <strain evidence="2">NEAU C2</strain>
    </source>
</reference>
<protein>
    <submittedName>
        <fullName evidence="2">Nuclear transport factor 2 family protein</fullName>
    </submittedName>
</protein>
<dbReference type="Gene3D" id="3.10.450.50">
    <property type="match status" value="1"/>
</dbReference>
<comment type="caution">
    <text evidence="2">The sequence shown here is derived from an EMBL/GenBank/DDBJ whole genome shotgun (WGS) entry which is preliminary data.</text>
</comment>
<dbReference type="EMBL" id="JAUEMJ010000001">
    <property type="protein sequence ID" value="MDN3238123.1"/>
    <property type="molecule type" value="Genomic_DNA"/>
</dbReference>
<organism evidence="2 3">
    <name type="scientific">Glycomyces tritici</name>
    <dbReference type="NCBI Taxonomy" id="2665176"/>
    <lineage>
        <taxon>Bacteria</taxon>
        <taxon>Bacillati</taxon>
        <taxon>Actinomycetota</taxon>
        <taxon>Actinomycetes</taxon>
        <taxon>Glycomycetales</taxon>
        <taxon>Glycomycetaceae</taxon>
        <taxon>Glycomyces</taxon>
    </lineage>
</organism>
<proteinExistence type="predicted"/>
<gene>
    <name evidence="2" type="ORF">QWI33_00160</name>
</gene>
<keyword evidence="3" id="KW-1185">Reference proteome</keyword>
<dbReference type="InterPro" id="IPR032710">
    <property type="entry name" value="NTF2-like_dom_sf"/>
</dbReference>
<evidence type="ECO:0000259" key="1">
    <source>
        <dbReference type="Pfam" id="PF14534"/>
    </source>
</evidence>
<accession>A0ABT7YHM0</accession>
<evidence type="ECO:0000313" key="2">
    <source>
        <dbReference type="EMBL" id="MDN3238123.1"/>
    </source>
</evidence>